<gene>
    <name evidence="2" type="ORF">EMH_0069640</name>
</gene>
<dbReference type="AlphaFoldDB" id="U6K474"/>
<evidence type="ECO:0000256" key="1">
    <source>
        <dbReference type="SAM" id="MobiDB-lite"/>
    </source>
</evidence>
<dbReference type="GeneID" id="25381490"/>
<dbReference type="RefSeq" id="XP_013354346.1">
    <property type="nucleotide sequence ID" value="XM_013498892.1"/>
</dbReference>
<accession>U6K474</accession>
<dbReference type="VEuPathDB" id="ToxoDB:EMH_0069640"/>
<dbReference type="Proteomes" id="UP000030744">
    <property type="component" value="Unassembled WGS sequence"/>
</dbReference>
<evidence type="ECO:0000313" key="2">
    <source>
        <dbReference type="EMBL" id="CDJ31781.1"/>
    </source>
</evidence>
<protein>
    <submittedName>
        <fullName evidence="2">Uncharacterized protein</fullName>
    </submittedName>
</protein>
<dbReference type="OrthoDB" id="347425at2759"/>
<organism evidence="2 3">
    <name type="scientific">Eimeria mitis</name>
    <dbReference type="NCBI Taxonomy" id="44415"/>
    <lineage>
        <taxon>Eukaryota</taxon>
        <taxon>Sar</taxon>
        <taxon>Alveolata</taxon>
        <taxon>Apicomplexa</taxon>
        <taxon>Conoidasida</taxon>
        <taxon>Coccidia</taxon>
        <taxon>Eucoccidiorida</taxon>
        <taxon>Eimeriorina</taxon>
        <taxon>Eimeriidae</taxon>
        <taxon>Eimeria</taxon>
    </lineage>
</organism>
<proteinExistence type="predicted"/>
<evidence type="ECO:0000313" key="3">
    <source>
        <dbReference type="Proteomes" id="UP000030744"/>
    </source>
</evidence>
<reference evidence="2" key="2">
    <citation type="submission" date="2013-10" db="EMBL/GenBank/DDBJ databases">
        <authorList>
            <person name="Aslett M."/>
        </authorList>
    </citation>
    <scope>NUCLEOTIDE SEQUENCE [LARGE SCALE GENOMIC DNA]</scope>
    <source>
        <strain evidence="2">Houghton</strain>
    </source>
</reference>
<feature type="region of interest" description="Disordered" evidence="1">
    <location>
        <begin position="1"/>
        <end position="32"/>
    </location>
</feature>
<name>U6K474_9EIME</name>
<reference evidence="2" key="1">
    <citation type="submission" date="2013-10" db="EMBL/GenBank/DDBJ databases">
        <title>Genomic analysis of the causative agents of coccidiosis in chickens.</title>
        <authorList>
            <person name="Reid A.J."/>
            <person name="Blake D."/>
            <person name="Billington K."/>
            <person name="Browne H."/>
            <person name="Dunn M."/>
            <person name="Hung S."/>
            <person name="Kawahara F."/>
            <person name="Miranda-Saavedra D."/>
            <person name="Mourier T."/>
            <person name="Nagra H."/>
            <person name="Otto T.D."/>
            <person name="Rawlings N."/>
            <person name="Sanchez A."/>
            <person name="Sanders M."/>
            <person name="Subramaniam C."/>
            <person name="Tay Y."/>
            <person name="Dear P."/>
            <person name="Doerig C."/>
            <person name="Gruber A."/>
            <person name="Parkinson J."/>
            <person name="Shirley M."/>
            <person name="Wan K.L."/>
            <person name="Berriman M."/>
            <person name="Tomley F."/>
            <person name="Pain A."/>
        </authorList>
    </citation>
    <scope>NUCLEOTIDE SEQUENCE [LARGE SCALE GENOMIC DNA]</scope>
    <source>
        <strain evidence="2">Houghton</strain>
    </source>
</reference>
<dbReference type="EMBL" id="HG683564">
    <property type="protein sequence ID" value="CDJ31781.1"/>
    <property type="molecule type" value="Genomic_DNA"/>
</dbReference>
<keyword evidence="3" id="KW-1185">Reference proteome</keyword>
<sequence length="412" mass="46390">MGDQLRNAGPPLLEELNPHHGDVDAAQPGPDNARDEVAKGGGVFSSLKSGQKVAPAKPLLAAFLLLLVSGVLFRASSRWSTQRLCSHKLNCRESNSQEDWTPLYLDDGSIQKYLDDFNKAAEEMKDAWQSSKPPVRRAFQIHFTPSLNDAQVPSEDPLATINDHVSRMRECKIPSDSSVEARKDFAQHLHLLRSLCRAVTLRLEELKWLAHVSQEFGLPISFPGYDQPSRHPGLEDASDSFGFGMRAVDFLGSLELVGGERTQAVDGTVAKELIYHLLVDNKHNLYNLVARCYFEPFLQPFGGNDAFHTYRSTASYQIPYTGKSFQTGALAHAAARIFRESDSTTNYANVRKLHRIADNWTPKRVLKAMRQQEKENAYNFQRQLNNKREQMRVLLREGMPNDDLVINALFLL</sequence>